<gene>
    <name evidence="2" type="ORF">AMET1_1513</name>
</gene>
<dbReference type="NCBIfam" id="NF033432">
    <property type="entry name" value="ThioGly_TfuA_rel"/>
    <property type="match status" value="1"/>
</dbReference>
<dbReference type="EMBL" id="MRZU01000005">
    <property type="protein sequence ID" value="OUJ18071.1"/>
    <property type="molecule type" value="Genomic_DNA"/>
</dbReference>
<comment type="caution">
    <text evidence="2">The sequence shown here is derived from an EMBL/GenBank/DDBJ whole genome shotgun (WGS) entry which is preliminary data.</text>
</comment>
<organism evidence="2 3">
    <name type="scientific">Methanonatronarchaeum thermophilum</name>
    <dbReference type="NCBI Taxonomy" id="1927129"/>
    <lineage>
        <taxon>Archaea</taxon>
        <taxon>Methanobacteriati</taxon>
        <taxon>Methanobacteriota</taxon>
        <taxon>Methanonatronarchaeia</taxon>
        <taxon>Methanonatronarchaeales</taxon>
        <taxon>Methanonatronarchaeaceae</taxon>
        <taxon>Methanonatronarchaeum</taxon>
    </lineage>
</organism>
<dbReference type="RefSeq" id="WP_086637876.1">
    <property type="nucleotide sequence ID" value="NZ_MRZU01000005.1"/>
</dbReference>
<dbReference type="Proteomes" id="UP000195137">
    <property type="component" value="Unassembled WGS sequence"/>
</dbReference>
<proteinExistence type="predicted"/>
<protein>
    <recommendedName>
        <fullName evidence="1">TfuA-like core domain-containing protein</fullName>
    </recommendedName>
</protein>
<sequence length="216" mass="24977">MPDKKVVVFVGPSLKHKQAKKILKADYRPPAERGDIKKTSQQNPHTICLIDGVFSQDCSVSHREILQTLQKNIKVIGASSMGALRASELDRYGMKGIGEIYQRYKQGTINSDDEVALTYSPQNYQPLSTPLINIRYNLEQATQKNIITQKQMEKLIQKTKKKFYPKRNYNQLLKTAKKHPEINHNQLKQFLEEYKVDLKKEDAKKALKHIKNQQKN</sequence>
<evidence type="ECO:0000313" key="2">
    <source>
        <dbReference type="EMBL" id="OUJ18071.1"/>
    </source>
</evidence>
<accession>A0A1Y3G9E2</accession>
<keyword evidence="3" id="KW-1185">Reference proteome</keyword>
<feature type="domain" description="TfuA-like core" evidence="1">
    <location>
        <begin position="51"/>
        <end position="167"/>
    </location>
</feature>
<evidence type="ECO:0000259" key="1">
    <source>
        <dbReference type="Pfam" id="PF07812"/>
    </source>
</evidence>
<evidence type="ECO:0000313" key="3">
    <source>
        <dbReference type="Proteomes" id="UP000195137"/>
    </source>
</evidence>
<name>A0A1Y3G9E2_9EURY</name>
<dbReference type="InterPro" id="IPR012924">
    <property type="entry name" value="TfuA_core"/>
</dbReference>
<dbReference type="AlphaFoldDB" id="A0A1Y3G9E2"/>
<dbReference type="Pfam" id="PF07812">
    <property type="entry name" value="TfuA"/>
    <property type="match status" value="1"/>
</dbReference>
<dbReference type="OrthoDB" id="61834at2157"/>
<reference evidence="2 3" key="1">
    <citation type="submission" date="2016-12" db="EMBL/GenBank/DDBJ databases">
        <title>Discovery of methanogenic haloarchaea.</title>
        <authorList>
            <person name="Sorokin D.Y."/>
            <person name="Makarova K.S."/>
            <person name="Abbas B."/>
            <person name="Ferrer M."/>
            <person name="Golyshin P.N."/>
        </authorList>
    </citation>
    <scope>NUCLEOTIDE SEQUENCE [LARGE SCALE GENOMIC DNA]</scope>
    <source>
        <strain evidence="2">AMET1</strain>
    </source>
</reference>